<dbReference type="AlphaFoldDB" id="A0A410NVG5"/>
<dbReference type="Proteomes" id="UP000596117">
    <property type="component" value="Chromosome"/>
</dbReference>
<dbReference type="KEGG" id="bdm:EQG53_05545"/>
<dbReference type="RefSeq" id="WP_128719365.1">
    <property type="nucleotide sequence ID" value="NZ_BJNC01000040.1"/>
</dbReference>
<dbReference type="Gene3D" id="3.40.1350.10">
    <property type="match status" value="1"/>
</dbReference>
<keyword evidence="3" id="KW-0378">Hydrolase</keyword>
<dbReference type="InterPro" id="IPR011856">
    <property type="entry name" value="tRNA_endonuc-like_dom_sf"/>
</dbReference>
<dbReference type="SMART" id="SM00990">
    <property type="entry name" value="VRR_NUC"/>
    <property type="match status" value="1"/>
</dbReference>
<evidence type="ECO:0000259" key="4">
    <source>
        <dbReference type="SMART" id="SM00990"/>
    </source>
</evidence>
<sequence>MKEDDLQKAVVRFIGIAAPQLLVFHPANGGFRNVREAAKLKAMGVRAGVADLAITLPDTRSAFIELKTKAGRLSPHQAEFQSTCDRLGIPYAVCRSIEEVAETLRGWGVQLRARSPE</sequence>
<gene>
    <name evidence="5" type="ORF">EQG53_05545</name>
    <name evidence="6" type="ORF">I6H83_16880</name>
</gene>
<evidence type="ECO:0000256" key="2">
    <source>
        <dbReference type="ARBA" id="ARBA00022722"/>
    </source>
</evidence>
<evidence type="ECO:0000256" key="3">
    <source>
        <dbReference type="ARBA" id="ARBA00022801"/>
    </source>
</evidence>
<evidence type="ECO:0000313" key="5">
    <source>
        <dbReference type="EMBL" id="QAT13866.1"/>
    </source>
</evidence>
<organism evidence="5 7">
    <name type="scientific">Brevundimonas diminuta</name>
    <name type="common">Pseudomonas diminuta</name>
    <dbReference type="NCBI Taxonomy" id="293"/>
    <lineage>
        <taxon>Bacteria</taxon>
        <taxon>Pseudomonadati</taxon>
        <taxon>Pseudomonadota</taxon>
        <taxon>Alphaproteobacteria</taxon>
        <taxon>Caulobacterales</taxon>
        <taxon>Caulobacteraceae</taxon>
        <taxon>Brevundimonas</taxon>
    </lineage>
</organism>
<evidence type="ECO:0000313" key="7">
    <source>
        <dbReference type="Proteomes" id="UP000287388"/>
    </source>
</evidence>
<name>A0A410NVG5_BREDI</name>
<evidence type="ECO:0000313" key="6">
    <source>
        <dbReference type="EMBL" id="QQB88768.1"/>
    </source>
</evidence>
<proteinExistence type="predicted"/>
<reference evidence="5 7" key="1">
    <citation type="submission" date="2019-01" db="EMBL/GenBank/DDBJ databases">
        <title>Brevundimonas diminuta Genome sequencing and assembly.</title>
        <authorList>
            <person name="Chen H."/>
        </authorList>
    </citation>
    <scope>NUCLEOTIDE SEQUENCE [LARGE SCALE GENOMIC DNA]</scope>
    <source>
        <strain evidence="5">ATCC</strain>
        <strain evidence="7">ATCC(B) 19146</strain>
    </source>
</reference>
<accession>A0A410NVG5</accession>
<dbReference type="GO" id="GO:0016788">
    <property type="term" value="F:hydrolase activity, acting on ester bonds"/>
    <property type="evidence" value="ECO:0007669"/>
    <property type="project" value="InterPro"/>
</dbReference>
<dbReference type="InterPro" id="IPR014883">
    <property type="entry name" value="VRR_NUC"/>
</dbReference>
<dbReference type="EMBL" id="CP066026">
    <property type="protein sequence ID" value="QQB88768.1"/>
    <property type="molecule type" value="Genomic_DNA"/>
</dbReference>
<protein>
    <submittedName>
        <fullName evidence="5">VRR-NUC domain-containing protein</fullName>
    </submittedName>
</protein>
<dbReference type="EMBL" id="CP035093">
    <property type="protein sequence ID" value="QAT13866.1"/>
    <property type="molecule type" value="Genomic_DNA"/>
</dbReference>
<dbReference type="Proteomes" id="UP000287388">
    <property type="component" value="Chromosome"/>
</dbReference>
<keyword evidence="2" id="KW-0540">Nuclease</keyword>
<dbReference type="GO" id="GO:0004518">
    <property type="term" value="F:nuclease activity"/>
    <property type="evidence" value="ECO:0007669"/>
    <property type="project" value="UniProtKB-KW"/>
</dbReference>
<evidence type="ECO:0000313" key="8">
    <source>
        <dbReference type="Proteomes" id="UP000596117"/>
    </source>
</evidence>
<comment type="cofactor">
    <cofactor evidence="1">
        <name>Mg(2+)</name>
        <dbReference type="ChEBI" id="CHEBI:18420"/>
    </cofactor>
</comment>
<feature type="domain" description="VRR-NUC" evidence="4">
    <location>
        <begin position="1"/>
        <end position="98"/>
    </location>
</feature>
<dbReference type="Pfam" id="PF08774">
    <property type="entry name" value="VRR_NUC"/>
    <property type="match status" value="1"/>
</dbReference>
<evidence type="ECO:0000256" key="1">
    <source>
        <dbReference type="ARBA" id="ARBA00001946"/>
    </source>
</evidence>
<reference evidence="6 8" key="2">
    <citation type="submission" date="2020-12" db="EMBL/GenBank/DDBJ databases">
        <title>FDA dAtabase for Regulatory Grade micrObial Sequences (FDA-ARGOS): Supporting development and validation of Infectious Disease Dx tests.</title>
        <authorList>
            <person name="Kerrigan L."/>
            <person name="Long C."/>
            <person name="Tallon L."/>
            <person name="Sadzewicz L."/>
            <person name="Zhao X."/>
            <person name="Boylan J."/>
            <person name="Ott S."/>
            <person name="Bowen H."/>
            <person name="Vavikolanu K."/>
            <person name="Mehta A."/>
            <person name="Aluvathingal J."/>
            <person name="Nadendla S."/>
            <person name="Yan Y."/>
            <person name="Sichtig H."/>
        </authorList>
    </citation>
    <scope>NUCLEOTIDE SEQUENCE [LARGE SCALE GENOMIC DNA]</scope>
    <source>
        <strain evidence="6 8">FDAARGOS_1026</strain>
    </source>
</reference>
<keyword evidence="8" id="KW-1185">Reference proteome</keyword>
<dbReference type="GO" id="GO:0003676">
    <property type="term" value="F:nucleic acid binding"/>
    <property type="evidence" value="ECO:0007669"/>
    <property type="project" value="InterPro"/>
</dbReference>